<dbReference type="EMBL" id="KN832978">
    <property type="protein sequence ID" value="KIM87837.1"/>
    <property type="molecule type" value="Genomic_DNA"/>
</dbReference>
<gene>
    <name evidence="1" type="ORF">PILCRDRAFT_62994</name>
</gene>
<dbReference type="InParanoid" id="A0A0C3CDP8"/>
<reference evidence="1 2" key="1">
    <citation type="submission" date="2014-04" db="EMBL/GenBank/DDBJ databases">
        <authorList>
            <consortium name="DOE Joint Genome Institute"/>
            <person name="Kuo A."/>
            <person name="Tarkka M."/>
            <person name="Buscot F."/>
            <person name="Kohler A."/>
            <person name="Nagy L.G."/>
            <person name="Floudas D."/>
            <person name="Copeland A."/>
            <person name="Barry K.W."/>
            <person name="Cichocki N."/>
            <person name="Veneault-Fourrey C."/>
            <person name="LaButti K."/>
            <person name="Lindquist E.A."/>
            <person name="Lipzen A."/>
            <person name="Lundell T."/>
            <person name="Morin E."/>
            <person name="Murat C."/>
            <person name="Sun H."/>
            <person name="Tunlid A."/>
            <person name="Henrissat B."/>
            <person name="Grigoriev I.V."/>
            <person name="Hibbett D.S."/>
            <person name="Martin F."/>
            <person name="Nordberg H.P."/>
            <person name="Cantor M.N."/>
            <person name="Hua S.X."/>
        </authorList>
    </citation>
    <scope>NUCLEOTIDE SEQUENCE [LARGE SCALE GENOMIC DNA]</scope>
    <source>
        <strain evidence="1 2">F 1598</strain>
    </source>
</reference>
<dbReference type="HOGENOM" id="CLU_2747043_0_0_1"/>
<keyword evidence="2" id="KW-1185">Reference proteome</keyword>
<organism evidence="1 2">
    <name type="scientific">Piloderma croceum (strain F 1598)</name>
    <dbReference type="NCBI Taxonomy" id="765440"/>
    <lineage>
        <taxon>Eukaryota</taxon>
        <taxon>Fungi</taxon>
        <taxon>Dikarya</taxon>
        <taxon>Basidiomycota</taxon>
        <taxon>Agaricomycotina</taxon>
        <taxon>Agaricomycetes</taxon>
        <taxon>Agaricomycetidae</taxon>
        <taxon>Atheliales</taxon>
        <taxon>Atheliaceae</taxon>
        <taxon>Piloderma</taxon>
    </lineage>
</organism>
<dbReference type="OrthoDB" id="2636278at2759"/>
<reference evidence="2" key="2">
    <citation type="submission" date="2015-01" db="EMBL/GenBank/DDBJ databases">
        <title>Evolutionary Origins and Diversification of the Mycorrhizal Mutualists.</title>
        <authorList>
            <consortium name="DOE Joint Genome Institute"/>
            <consortium name="Mycorrhizal Genomics Consortium"/>
            <person name="Kohler A."/>
            <person name="Kuo A."/>
            <person name="Nagy L.G."/>
            <person name="Floudas D."/>
            <person name="Copeland A."/>
            <person name="Barry K.W."/>
            <person name="Cichocki N."/>
            <person name="Veneault-Fourrey C."/>
            <person name="LaButti K."/>
            <person name="Lindquist E.A."/>
            <person name="Lipzen A."/>
            <person name="Lundell T."/>
            <person name="Morin E."/>
            <person name="Murat C."/>
            <person name="Riley R."/>
            <person name="Ohm R."/>
            <person name="Sun H."/>
            <person name="Tunlid A."/>
            <person name="Henrissat B."/>
            <person name="Grigoriev I.V."/>
            <person name="Hibbett D.S."/>
            <person name="Martin F."/>
        </authorList>
    </citation>
    <scope>NUCLEOTIDE SEQUENCE [LARGE SCALE GENOMIC DNA]</scope>
    <source>
        <strain evidence="2">F 1598</strain>
    </source>
</reference>
<dbReference type="AlphaFoldDB" id="A0A0C3CDP8"/>
<evidence type="ECO:0000313" key="1">
    <source>
        <dbReference type="EMBL" id="KIM87837.1"/>
    </source>
</evidence>
<evidence type="ECO:0000313" key="2">
    <source>
        <dbReference type="Proteomes" id="UP000054166"/>
    </source>
</evidence>
<name>A0A0C3CDP8_PILCF</name>
<sequence length="71" mass="7864">QEHIIKGANAQLIVQDIFSIKLNSALNIKENEKADDCTKLFPGGKGQHLTGEDFIQQKALLTKEKEDKEAA</sequence>
<feature type="non-terminal residue" evidence="1">
    <location>
        <position position="1"/>
    </location>
</feature>
<proteinExistence type="predicted"/>
<protein>
    <submittedName>
        <fullName evidence="1">Uncharacterized protein</fullName>
    </submittedName>
</protein>
<accession>A0A0C3CDP8</accession>
<dbReference type="Proteomes" id="UP000054166">
    <property type="component" value="Unassembled WGS sequence"/>
</dbReference>